<keyword evidence="2" id="KW-1185">Reference proteome</keyword>
<protein>
    <submittedName>
        <fullName evidence="1">Uncharacterized protein</fullName>
    </submittedName>
</protein>
<name>A0ACC2NGI8_9HYME</name>
<dbReference type="EMBL" id="CM056743">
    <property type="protein sequence ID" value="KAJ8670206.1"/>
    <property type="molecule type" value="Genomic_DNA"/>
</dbReference>
<comment type="caution">
    <text evidence="1">The sequence shown here is derived from an EMBL/GenBank/DDBJ whole genome shotgun (WGS) entry which is preliminary data.</text>
</comment>
<dbReference type="Proteomes" id="UP001239111">
    <property type="component" value="Chromosome 3"/>
</dbReference>
<evidence type="ECO:0000313" key="1">
    <source>
        <dbReference type="EMBL" id="KAJ8670206.1"/>
    </source>
</evidence>
<organism evidence="1 2">
    <name type="scientific">Eretmocerus hayati</name>
    <dbReference type="NCBI Taxonomy" id="131215"/>
    <lineage>
        <taxon>Eukaryota</taxon>
        <taxon>Metazoa</taxon>
        <taxon>Ecdysozoa</taxon>
        <taxon>Arthropoda</taxon>
        <taxon>Hexapoda</taxon>
        <taxon>Insecta</taxon>
        <taxon>Pterygota</taxon>
        <taxon>Neoptera</taxon>
        <taxon>Endopterygota</taxon>
        <taxon>Hymenoptera</taxon>
        <taxon>Apocrita</taxon>
        <taxon>Proctotrupomorpha</taxon>
        <taxon>Chalcidoidea</taxon>
        <taxon>Aphelinidae</taxon>
        <taxon>Aphelininae</taxon>
        <taxon>Eretmocerus</taxon>
    </lineage>
</organism>
<evidence type="ECO:0000313" key="2">
    <source>
        <dbReference type="Proteomes" id="UP001239111"/>
    </source>
</evidence>
<reference evidence="1" key="1">
    <citation type="submission" date="2023-04" db="EMBL/GenBank/DDBJ databases">
        <title>A chromosome-level genome assembly of the parasitoid wasp Eretmocerus hayati.</title>
        <authorList>
            <person name="Zhong Y."/>
            <person name="Liu S."/>
            <person name="Liu Y."/>
        </authorList>
    </citation>
    <scope>NUCLEOTIDE SEQUENCE</scope>
    <source>
        <strain evidence="1">ZJU_SS_LIU_2023</strain>
    </source>
</reference>
<proteinExistence type="predicted"/>
<gene>
    <name evidence="1" type="ORF">QAD02_001465</name>
</gene>
<accession>A0ACC2NGI8</accession>
<sequence>MERVMLEEDFVNEYEVSIDYRWSLDDEGEENEIPNLSDLYCHYNFNTRSFVRSSYERIYRHTLATSGSFGTNRLINVRLSSFGDPEEDDGENEEEERLFIVRLDTSDGNMDRVRGTSKVKTLVDRSFGVKETLASEYAWSQTGSTVRVGRRADKERHVKSMYFHYDGVVLVIKERRSSKWFNLNCETEKDLRSISMHRDSISFLEESYARLRDDHRRTILAFAELLESSYEKKTSIDSKEILIPIKHEAIEFQRSVERDYSEEKNFDLAIFLDEINASFDLTSNERCDNGRLKLIEYHQILSKATLLYERDAYGLIDLCVNTRSECWTFAISAKFRRGVSLVNKRIEFEPKSNKSFVLTVHDSDFDEDAEGENPTEHVYDVPRHEGEIGAIPVAHANNTDRLGPLPEIPTTTLKYVDPNPGKWTARILNGNVNDKNPPISRSEIPLSLKLKIGVTIVGTLLFVVFVFLLWRRTPQYGINDPRDAGDCSVSYVASSANFPTARSKETARVLNREKLTLMEDEHFDNLPNGFEVVSEHFEMLYRSLLFRSSYSDLYVSRDDAVRFVTSKLRLFSFRTIAVNDTRLLQTMCRFKRKMIKVDSFLDKLFGYGRVEKLLDSKPVEYSFSSDSDDSSWIVVYMKSFLPNFTCWFKNDDALRNVLNIIDGTVDFDRSGDLEIDLDNCHSELLRFIVSCSSFDRRDRCKKLSQLFYEKITNNDTNTFVFDKYLLNNYKILYNYKKE</sequence>